<comment type="caution">
    <text evidence="4">The sequence shown here is derived from an EMBL/GenBank/DDBJ whole genome shotgun (WGS) entry which is preliminary data.</text>
</comment>
<dbReference type="PANTHER" id="PTHR43479">
    <property type="entry name" value="ACREF/ENVCD OPERON REPRESSOR-RELATED"/>
    <property type="match status" value="1"/>
</dbReference>
<dbReference type="Pfam" id="PF17931">
    <property type="entry name" value="TetR_C_23"/>
    <property type="match status" value="1"/>
</dbReference>
<sequence length="248" mass="28402">MKVTEQEKAKTRIKILEASVDVIIEKGFKSASMREIAKRAGVGDATIYNYFPSKEKLLYGYCEYIQQQVMESLQGIEDFHEYTLHEQLQQLVELQLEVWLPAREFLTEVFKLTYHSPTTGSLHLTKTRELYTLMVTDMLEAAIEAGEIPDQPYTELLPRLFWDYQTGLLAYWLKDDSEGFANTSQVINKSMDIVSSLLHQGLIGKSLDLISFLFRTHVMAGLGSLNFGQEGEENKVSKKRPFMQARGE</sequence>
<dbReference type="InterPro" id="IPR001647">
    <property type="entry name" value="HTH_TetR"/>
</dbReference>
<dbReference type="SUPFAM" id="SSF46689">
    <property type="entry name" value="Homeodomain-like"/>
    <property type="match status" value="1"/>
</dbReference>
<keyword evidence="1 2" id="KW-0238">DNA-binding</keyword>
<proteinExistence type="predicted"/>
<dbReference type="InterPro" id="IPR023772">
    <property type="entry name" value="DNA-bd_HTH_TetR-type_CS"/>
</dbReference>
<feature type="domain" description="HTH tetR-type" evidence="3">
    <location>
        <begin position="9"/>
        <end position="69"/>
    </location>
</feature>
<dbReference type="EMBL" id="QGKL01000042">
    <property type="protein sequence ID" value="PWQ93422.1"/>
    <property type="molecule type" value="Genomic_DNA"/>
</dbReference>
<dbReference type="PROSITE" id="PS01081">
    <property type="entry name" value="HTH_TETR_1"/>
    <property type="match status" value="1"/>
</dbReference>
<gene>
    <name evidence="4" type="ORF">DKT75_17485</name>
</gene>
<dbReference type="InterPro" id="IPR041673">
    <property type="entry name" value="TetR_C_23"/>
</dbReference>
<protein>
    <submittedName>
        <fullName evidence="4">TetR/AcrR family transcriptional regulator</fullName>
    </submittedName>
</protein>
<feature type="DNA-binding region" description="H-T-H motif" evidence="2">
    <location>
        <begin position="32"/>
        <end position="51"/>
    </location>
</feature>
<dbReference type="Gene3D" id="1.10.357.10">
    <property type="entry name" value="Tetracycline Repressor, domain 2"/>
    <property type="match status" value="1"/>
</dbReference>
<reference evidence="4 5" key="1">
    <citation type="submission" date="2018-05" db="EMBL/GenBank/DDBJ databases">
        <title>Leucothrix arctica sp. nov., isolated from Arctic seawater.</title>
        <authorList>
            <person name="Choi A."/>
            <person name="Baek K."/>
        </authorList>
    </citation>
    <scope>NUCLEOTIDE SEQUENCE [LARGE SCALE GENOMIC DNA]</scope>
    <source>
        <strain evidence="4 5">IMCC9719</strain>
    </source>
</reference>
<evidence type="ECO:0000259" key="3">
    <source>
        <dbReference type="PROSITE" id="PS50977"/>
    </source>
</evidence>
<dbReference type="OrthoDB" id="4541465at2"/>
<dbReference type="RefSeq" id="WP_109825190.1">
    <property type="nucleotide sequence ID" value="NZ_QGKL01000042.1"/>
</dbReference>
<dbReference type="GO" id="GO:0003677">
    <property type="term" value="F:DNA binding"/>
    <property type="evidence" value="ECO:0007669"/>
    <property type="project" value="UniProtKB-UniRule"/>
</dbReference>
<dbReference type="InterPro" id="IPR009057">
    <property type="entry name" value="Homeodomain-like_sf"/>
</dbReference>
<dbReference type="PROSITE" id="PS50977">
    <property type="entry name" value="HTH_TETR_2"/>
    <property type="match status" value="1"/>
</dbReference>
<dbReference type="PRINTS" id="PR00455">
    <property type="entry name" value="HTHTETR"/>
</dbReference>
<dbReference type="Proteomes" id="UP000245506">
    <property type="component" value="Unassembled WGS sequence"/>
</dbReference>
<name>A0A317CBF7_9GAMM</name>
<dbReference type="InterPro" id="IPR036271">
    <property type="entry name" value="Tet_transcr_reg_TetR-rel_C_sf"/>
</dbReference>
<dbReference type="SUPFAM" id="SSF48498">
    <property type="entry name" value="Tetracyclin repressor-like, C-terminal domain"/>
    <property type="match status" value="1"/>
</dbReference>
<dbReference type="InterPro" id="IPR050624">
    <property type="entry name" value="HTH-type_Tx_Regulator"/>
</dbReference>
<accession>A0A317CBF7</accession>
<evidence type="ECO:0000313" key="4">
    <source>
        <dbReference type="EMBL" id="PWQ93422.1"/>
    </source>
</evidence>
<dbReference type="PANTHER" id="PTHR43479:SF11">
    <property type="entry name" value="ACREF_ENVCD OPERON REPRESSOR-RELATED"/>
    <property type="match status" value="1"/>
</dbReference>
<dbReference type="Pfam" id="PF00440">
    <property type="entry name" value="TetR_N"/>
    <property type="match status" value="1"/>
</dbReference>
<evidence type="ECO:0000313" key="5">
    <source>
        <dbReference type="Proteomes" id="UP000245506"/>
    </source>
</evidence>
<organism evidence="4 5">
    <name type="scientific">Leucothrix arctica</name>
    <dbReference type="NCBI Taxonomy" id="1481894"/>
    <lineage>
        <taxon>Bacteria</taxon>
        <taxon>Pseudomonadati</taxon>
        <taxon>Pseudomonadota</taxon>
        <taxon>Gammaproteobacteria</taxon>
        <taxon>Thiotrichales</taxon>
        <taxon>Thiotrichaceae</taxon>
        <taxon>Leucothrix</taxon>
    </lineage>
</organism>
<evidence type="ECO:0000256" key="2">
    <source>
        <dbReference type="PROSITE-ProRule" id="PRU00335"/>
    </source>
</evidence>
<dbReference type="AlphaFoldDB" id="A0A317CBF7"/>
<keyword evidence="5" id="KW-1185">Reference proteome</keyword>
<evidence type="ECO:0000256" key="1">
    <source>
        <dbReference type="ARBA" id="ARBA00023125"/>
    </source>
</evidence>